<evidence type="ECO:0000256" key="2">
    <source>
        <dbReference type="ARBA" id="ARBA00022801"/>
    </source>
</evidence>
<dbReference type="RefSeq" id="WP_242507754.1">
    <property type="nucleotide sequence ID" value="NZ_KQ033912.1"/>
</dbReference>
<dbReference type="Proteomes" id="UP000033047">
    <property type="component" value="Unassembled WGS sequence"/>
</dbReference>
<dbReference type="HOGENOM" id="CLU_531979_0_0_10"/>
<dbReference type="STRING" id="927665.HMPREF1535_01992"/>
<dbReference type="PANTHER" id="PTHR21040:SF8">
    <property type="entry name" value="BCDNA.GH04120"/>
    <property type="match status" value="1"/>
</dbReference>
<dbReference type="GO" id="GO:0004563">
    <property type="term" value="F:beta-N-acetylhexosaminidase activity"/>
    <property type="evidence" value="ECO:0007669"/>
    <property type="project" value="UniProtKB-ARBA"/>
</dbReference>
<dbReference type="EMBL" id="AQHV01000011">
    <property type="protein sequence ID" value="KKB56019.1"/>
    <property type="molecule type" value="Genomic_DNA"/>
</dbReference>
<sequence length="526" mass="61414">MKNTFIKSIRSLKTIGILFLAFFLLCPSVYSSPLAMNKHDFAIKGFHIDLRCEVMTMPALKNFAKELAEFGINTIIMEWEGSYPYDKHATISNKYAYSREEVRSFVSYCSTLGIDVIPLQNCFGHAEYILRHDRYAHLKEDRKEVSQVCPMKIDECKEVFTEVFKEMAELHPSRYFHIGGDETYLLGSCKACAEKVRKEGKSKLFVDYVKAMCEIVESMGKQPVLWADIILKYPEALHELPKDIIYVDWNYGWDRDHFGNMDNLFNAGVTFWGAPSIRSHPDNIYLTQWEKHFNNQKTFIPYARKADYQGVVMTSWSTSGTYGFSYDTNWEVIGMFPVRYVYPLSGFRILVAAYGESLKNEEPIDPQAFVVKYGQERFGFTPEESKRMWQILKSPQETIVRGKDPKGTSVKEVKAETIALQKQLASLKPKNNIPEFEHLRLMFDLRVQYLTFKEIENRYESSRFERNQAETFIKELEPLIIEARKLDKRFLTLNKGFLHDEEIAEINRTRNNKLNTMYETLIKMTH</sequence>
<dbReference type="SUPFAM" id="SSF51445">
    <property type="entry name" value="(Trans)glycosidases"/>
    <property type="match status" value="1"/>
</dbReference>
<evidence type="ECO:0000259" key="3">
    <source>
        <dbReference type="Pfam" id="PF00728"/>
    </source>
</evidence>
<dbReference type="InterPro" id="IPR038901">
    <property type="entry name" value="HEXDC-like"/>
</dbReference>
<evidence type="ECO:0000313" key="5">
    <source>
        <dbReference type="Proteomes" id="UP000033047"/>
    </source>
</evidence>
<accession>A0A0F5JE42</accession>
<dbReference type="InterPro" id="IPR015883">
    <property type="entry name" value="Glyco_hydro_20_cat"/>
</dbReference>
<comment type="similarity">
    <text evidence="1">Belongs to the glycosyl hydrolase 20 family.</text>
</comment>
<gene>
    <name evidence="4" type="ORF">HMPREF1535_01992</name>
</gene>
<comment type="caution">
    <text evidence="4">The sequence shown here is derived from an EMBL/GenBank/DDBJ whole genome shotgun (WGS) entry which is preliminary data.</text>
</comment>
<evidence type="ECO:0000313" key="4">
    <source>
        <dbReference type="EMBL" id="KKB56019.1"/>
    </source>
</evidence>
<evidence type="ECO:0000256" key="1">
    <source>
        <dbReference type="ARBA" id="ARBA00006285"/>
    </source>
</evidence>
<dbReference type="Pfam" id="PF00728">
    <property type="entry name" value="Glyco_hydro_20"/>
    <property type="match status" value="1"/>
</dbReference>
<dbReference type="PATRIC" id="fig|927665.4.peg.2044"/>
<organism evidence="4 5">
    <name type="scientific">Parabacteroides goldsteinii DSM 19448 = WAL 12034</name>
    <dbReference type="NCBI Taxonomy" id="927665"/>
    <lineage>
        <taxon>Bacteria</taxon>
        <taxon>Pseudomonadati</taxon>
        <taxon>Bacteroidota</taxon>
        <taxon>Bacteroidia</taxon>
        <taxon>Bacteroidales</taxon>
        <taxon>Tannerellaceae</taxon>
        <taxon>Parabacteroides</taxon>
    </lineage>
</organism>
<proteinExistence type="inferred from homology"/>
<keyword evidence="2" id="KW-0378">Hydrolase</keyword>
<dbReference type="GO" id="GO:0005975">
    <property type="term" value="P:carbohydrate metabolic process"/>
    <property type="evidence" value="ECO:0007669"/>
    <property type="project" value="InterPro"/>
</dbReference>
<dbReference type="Gene3D" id="3.20.20.80">
    <property type="entry name" value="Glycosidases"/>
    <property type="match status" value="1"/>
</dbReference>
<feature type="domain" description="Glycoside hydrolase family 20 catalytic" evidence="3">
    <location>
        <begin position="80"/>
        <end position="315"/>
    </location>
</feature>
<dbReference type="InterPro" id="IPR017853">
    <property type="entry name" value="GH"/>
</dbReference>
<reference evidence="4 5" key="1">
    <citation type="submission" date="2013-04" db="EMBL/GenBank/DDBJ databases">
        <title>The Genome Sequence of Parabacteroides goldsteinii DSM 19448.</title>
        <authorList>
            <consortium name="The Broad Institute Genomics Platform"/>
            <person name="Earl A."/>
            <person name="Ward D."/>
            <person name="Feldgarden M."/>
            <person name="Gevers D."/>
            <person name="Martens E."/>
            <person name="Sakamoto M."/>
            <person name="Benno Y."/>
            <person name="Song Y."/>
            <person name="Liu C."/>
            <person name="Lee J."/>
            <person name="Bolanos M."/>
            <person name="Vaisanen M.L."/>
            <person name="Finegold S.M."/>
            <person name="Walker B."/>
            <person name="Young S."/>
            <person name="Zeng Q."/>
            <person name="Gargeya S."/>
            <person name="Fitzgerald M."/>
            <person name="Haas B."/>
            <person name="Abouelleil A."/>
            <person name="Allen A.W."/>
            <person name="Alvarado L."/>
            <person name="Arachchi H.M."/>
            <person name="Berlin A.M."/>
            <person name="Chapman S.B."/>
            <person name="Gainer-Dewar J."/>
            <person name="Goldberg J."/>
            <person name="Griggs A."/>
            <person name="Gujja S."/>
            <person name="Hansen M."/>
            <person name="Howarth C."/>
            <person name="Imamovic A."/>
            <person name="Ireland A."/>
            <person name="Larimer J."/>
            <person name="McCowan C."/>
            <person name="Murphy C."/>
            <person name="Pearson M."/>
            <person name="Poon T.W."/>
            <person name="Priest M."/>
            <person name="Roberts A."/>
            <person name="Saif S."/>
            <person name="Shea T."/>
            <person name="Sisk P."/>
            <person name="Sykes S."/>
            <person name="Wortman J."/>
            <person name="Nusbaum C."/>
            <person name="Birren B."/>
        </authorList>
    </citation>
    <scope>NUCLEOTIDE SEQUENCE [LARGE SCALE GENOMIC DNA]</scope>
    <source>
        <strain evidence="4 5">DSM 19448</strain>
    </source>
</reference>
<dbReference type="PANTHER" id="PTHR21040">
    <property type="entry name" value="BCDNA.GH04120"/>
    <property type="match status" value="1"/>
</dbReference>
<dbReference type="AlphaFoldDB" id="A0A0F5JE42"/>
<protein>
    <recommendedName>
        <fullName evidence="3">Glycoside hydrolase family 20 catalytic domain-containing protein</fullName>
    </recommendedName>
</protein>
<name>A0A0F5JE42_9BACT</name>